<keyword evidence="4" id="KW-1185">Reference proteome</keyword>
<evidence type="ECO:0000256" key="1">
    <source>
        <dbReference type="SAM" id="MobiDB-lite"/>
    </source>
</evidence>
<evidence type="ECO:0008006" key="5">
    <source>
        <dbReference type="Google" id="ProtNLM"/>
    </source>
</evidence>
<reference evidence="3" key="1">
    <citation type="submission" date="2024-05" db="EMBL/GenBank/DDBJ databases">
        <title>30 novel species of actinomycetes from the DSMZ collection.</title>
        <authorList>
            <person name="Nouioui I."/>
        </authorList>
    </citation>
    <scope>NUCLEOTIDE SEQUENCE</scope>
    <source>
        <strain evidence="3">DSM 41527</strain>
    </source>
</reference>
<keyword evidence="2" id="KW-0812">Transmembrane</keyword>
<name>A0ABU2TGL8_9ACTN</name>
<feature type="region of interest" description="Disordered" evidence="1">
    <location>
        <begin position="1"/>
        <end position="21"/>
    </location>
</feature>
<keyword evidence="2" id="KW-1133">Transmembrane helix</keyword>
<organism evidence="3 4">
    <name type="scientific">Streptomyces mooreae</name>
    <dbReference type="NCBI Taxonomy" id="3075523"/>
    <lineage>
        <taxon>Bacteria</taxon>
        <taxon>Bacillati</taxon>
        <taxon>Actinomycetota</taxon>
        <taxon>Actinomycetes</taxon>
        <taxon>Kitasatosporales</taxon>
        <taxon>Streptomycetaceae</taxon>
        <taxon>Streptomyces</taxon>
    </lineage>
</organism>
<dbReference type="RefSeq" id="WP_311627054.1">
    <property type="nucleotide sequence ID" value="NZ_JAVRFE010000056.1"/>
</dbReference>
<dbReference type="EMBL" id="JAVRFE010000056">
    <property type="protein sequence ID" value="MDT0460085.1"/>
    <property type="molecule type" value="Genomic_DNA"/>
</dbReference>
<keyword evidence="2" id="KW-0472">Membrane</keyword>
<evidence type="ECO:0000313" key="3">
    <source>
        <dbReference type="EMBL" id="MDT0460085.1"/>
    </source>
</evidence>
<dbReference type="Proteomes" id="UP001180551">
    <property type="component" value="Unassembled WGS sequence"/>
</dbReference>
<feature type="transmembrane region" description="Helical" evidence="2">
    <location>
        <begin position="149"/>
        <end position="172"/>
    </location>
</feature>
<accession>A0ABU2TGL8</accession>
<feature type="transmembrane region" description="Helical" evidence="2">
    <location>
        <begin position="28"/>
        <end position="49"/>
    </location>
</feature>
<feature type="transmembrane region" description="Helical" evidence="2">
    <location>
        <begin position="69"/>
        <end position="89"/>
    </location>
</feature>
<evidence type="ECO:0000256" key="2">
    <source>
        <dbReference type="SAM" id="Phobius"/>
    </source>
</evidence>
<protein>
    <recommendedName>
        <fullName evidence="5">LigA protein</fullName>
    </recommendedName>
</protein>
<feature type="transmembrane region" description="Helical" evidence="2">
    <location>
        <begin position="199"/>
        <end position="220"/>
    </location>
</feature>
<feature type="transmembrane region" description="Helical" evidence="2">
    <location>
        <begin position="311"/>
        <end position="332"/>
    </location>
</feature>
<feature type="transmembrane region" description="Helical" evidence="2">
    <location>
        <begin position="101"/>
        <end position="120"/>
    </location>
</feature>
<sequence>MSTRTGRPARAPHPAAPSPAPRTAARTVLRLITLAACLPYLSLKIAWLAGSHLGIPEGSALRRDGNSLMALNALTVLMDAAVIVLAFLLTRPWGRRIPAWLLALPMWCATGLIAPILAVFPVQRLAAALRGGAAGSGPDAGPEELLAPWVWSVVYTGFIVQGLALGTLFVQYARERWGPLWRGRLDTLAHGATRPARRLTGAAVAVLSLLPAAVHLLWAAGGTTGLNPARAAAMDLDARLNDAGYVLFAVLTAAGALTLAYGRGRRIPLLLPLAATWLGSGALACWGGWLTLTTLTATAADPKLPAPLMTLTYSVQMIVGTMVAVAGSHFFAERAAVRCD</sequence>
<proteinExistence type="predicted"/>
<feature type="transmembrane region" description="Helical" evidence="2">
    <location>
        <begin position="243"/>
        <end position="262"/>
    </location>
</feature>
<feature type="compositionally biased region" description="Low complexity" evidence="1">
    <location>
        <begin position="1"/>
        <end position="13"/>
    </location>
</feature>
<gene>
    <name evidence="3" type="ORF">RM550_30930</name>
</gene>
<comment type="caution">
    <text evidence="3">The sequence shown here is derived from an EMBL/GenBank/DDBJ whole genome shotgun (WGS) entry which is preliminary data.</text>
</comment>
<evidence type="ECO:0000313" key="4">
    <source>
        <dbReference type="Proteomes" id="UP001180551"/>
    </source>
</evidence>
<feature type="transmembrane region" description="Helical" evidence="2">
    <location>
        <begin position="269"/>
        <end position="291"/>
    </location>
</feature>